<feature type="transmembrane region" description="Helical" evidence="6">
    <location>
        <begin position="195"/>
        <end position="222"/>
    </location>
</feature>
<feature type="domain" description="HAMP" evidence="8">
    <location>
        <begin position="218"/>
        <end position="270"/>
    </location>
</feature>
<protein>
    <recommendedName>
        <fullName evidence="11">Methyl-accepting chemotaxis protein</fullName>
    </recommendedName>
</protein>
<dbReference type="InterPro" id="IPR004089">
    <property type="entry name" value="MCPsignal_dom"/>
</dbReference>
<evidence type="ECO:0000256" key="2">
    <source>
        <dbReference type="ARBA" id="ARBA00022989"/>
    </source>
</evidence>
<dbReference type="InterPro" id="IPR003660">
    <property type="entry name" value="HAMP_dom"/>
</dbReference>
<keyword evidence="2 6" id="KW-1133">Transmembrane helix</keyword>
<keyword evidence="6" id="KW-0472">Membrane</keyword>
<organism evidence="9 10">
    <name type="scientific">Blastococcus jejuensis</name>
    <dbReference type="NCBI Taxonomy" id="351224"/>
    <lineage>
        <taxon>Bacteria</taxon>
        <taxon>Bacillati</taxon>
        <taxon>Actinomycetota</taxon>
        <taxon>Actinomycetes</taxon>
        <taxon>Geodermatophilales</taxon>
        <taxon>Geodermatophilaceae</taxon>
        <taxon>Blastococcus</taxon>
    </lineage>
</organism>
<comment type="similarity">
    <text evidence="4">Belongs to the methyl-accepting chemotaxis (MCP) protein family.</text>
</comment>
<sequence length="533" mass="54605">MADSTPPAARVGWLDRQPIVLKLGVVIAFLALAVLTANVLAVLSFLDLRDGAEHSGADARSQHLLSEIQRDTAAHRELVLEYALAGTGDRVELLADMQQRNAELDEAIGGYRASAADPAALERYIDARDEFLGLLGTELLPAADRGDLAVVDRVYRDAAGPLLSRIDDALATEERAGAAQVTERSDEAVGTAGDAIVTLVVTAVLAVSGAGFLLVLIVRLLVTIGSVRVSLEALADGDLTVPARSRTADEMGRMVDALTTAQRNMRAVLSSAGASADAVAASSEELSASAAQIAASAGETSVQSGVVAGAAEQVSRHVATVAAGAEQMGASILEIAGNAAEASVVAARAVTAAEGTTATIAKLGESSAEIGNVVKVITGIAEQTNLLALNATIEAARAGEAGKGFAVVANEVKELAQETAKATEDIARRVQAIQGDTTAAVAAIEEISQIVAQISDRQTTIASAVEEQTATTQEMSRSVTEAAGGSTEIAANIIGVSTAAESTTQALTQTRTAVDELSRMAADLRTTVGRFTY</sequence>
<feature type="domain" description="Methyl-accepting transducer" evidence="7">
    <location>
        <begin position="275"/>
        <end position="518"/>
    </location>
</feature>
<reference evidence="10" key="1">
    <citation type="journal article" date="2019" name="Int. J. Syst. Evol. Microbiol.">
        <title>The Global Catalogue of Microorganisms (GCM) 10K type strain sequencing project: providing services to taxonomists for standard genome sequencing and annotation.</title>
        <authorList>
            <consortium name="The Broad Institute Genomics Platform"/>
            <consortium name="The Broad Institute Genome Sequencing Center for Infectious Disease"/>
            <person name="Wu L."/>
            <person name="Ma J."/>
        </authorList>
    </citation>
    <scope>NUCLEOTIDE SEQUENCE [LARGE SCALE GENOMIC DNA]</scope>
    <source>
        <strain evidence="10">JCM 15614</strain>
    </source>
</reference>
<evidence type="ECO:0000256" key="4">
    <source>
        <dbReference type="ARBA" id="ARBA00029447"/>
    </source>
</evidence>
<gene>
    <name evidence="9" type="ORF">GCM10010531_44070</name>
</gene>
<dbReference type="PANTHER" id="PTHR32089">
    <property type="entry name" value="METHYL-ACCEPTING CHEMOTAXIS PROTEIN MCPB"/>
    <property type="match status" value="1"/>
</dbReference>
<name>A0ABP6PPN4_9ACTN</name>
<evidence type="ECO:0000256" key="1">
    <source>
        <dbReference type="ARBA" id="ARBA00022692"/>
    </source>
</evidence>
<dbReference type="PROSITE" id="PS50885">
    <property type="entry name" value="HAMP"/>
    <property type="match status" value="1"/>
</dbReference>
<evidence type="ECO:0008006" key="11">
    <source>
        <dbReference type="Google" id="ProtNLM"/>
    </source>
</evidence>
<dbReference type="Pfam" id="PF00015">
    <property type="entry name" value="MCPsignal"/>
    <property type="match status" value="1"/>
</dbReference>
<accession>A0ABP6PPN4</accession>
<dbReference type="PANTHER" id="PTHR32089:SF112">
    <property type="entry name" value="LYSOZYME-LIKE PROTEIN-RELATED"/>
    <property type="match status" value="1"/>
</dbReference>
<dbReference type="SUPFAM" id="SSF58104">
    <property type="entry name" value="Methyl-accepting chemotaxis protein (MCP) signaling domain"/>
    <property type="match status" value="1"/>
</dbReference>
<feature type="transmembrane region" description="Helical" evidence="6">
    <location>
        <begin position="20"/>
        <end position="46"/>
    </location>
</feature>
<evidence type="ECO:0000313" key="10">
    <source>
        <dbReference type="Proteomes" id="UP001499924"/>
    </source>
</evidence>
<evidence type="ECO:0000259" key="8">
    <source>
        <dbReference type="PROSITE" id="PS50885"/>
    </source>
</evidence>
<evidence type="ECO:0000259" key="7">
    <source>
        <dbReference type="PROSITE" id="PS50111"/>
    </source>
</evidence>
<comment type="caution">
    <text evidence="9">The sequence shown here is derived from an EMBL/GenBank/DDBJ whole genome shotgun (WGS) entry which is preliminary data.</text>
</comment>
<dbReference type="Gene3D" id="1.10.287.950">
    <property type="entry name" value="Methyl-accepting chemotaxis protein"/>
    <property type="match status" value="1"/>
</dbReference>
<evidence type="ECO:0000256" key="5">
    <source>
        <dbReference type="PROSITE-ProRule" id="PRU00284"/>
    </source>
</evidence>
<dbReference type="SMART" id="SM00283">
    <property type="entry name" value="MA"/>
    <property type="match status" value="1"/>
</dbReference>
<dbReference type="EMBL" id="BAAAVV010000021">
    <property type="protein sequence ID" value="GAA3185044.1"/>
    <property type="molecule type" value="Genomic_DNA"/>
</dbReference>
<dbReference type="SMART" id="SM00304">
    <property type="entry name" value="HAMP"/>
    <property type="match status" value="1"/>
</dbReference>
<dbReference type="Proteomes" id="UP001499924">
    <property type="component" value="Unassembled WGS sequence"/>
</dbReference>
<keyword evidence="3 5" id="KW-0807">Transducer</keyword>
<keyword evidence="1 6" id="KW-0812">Transmembrane</keyword>
<evidence type="ECO:0000256" key="3">
    <source>
        <dbReference type="ARBA" id="ARBA00023224"/>
    </source>
</evidence>
<keyword evidence="10" id="KW-1185">Reference proteome</keyword>
<evidence type="ECO:0000256" key="6">
    <source>
        <dbReference type="SAM" id="Phobius"/>
    </source>
</evidence>
<dbReference type="PROSITE" id="PS50111">
    <property type="entry name" value="CHEMOTAXIS_TRANSDUC_2"/>
    <property type="match status" value="1"/>
</dbReference>
<proteinExistence type="inferred from homology"/>
<evidence type="ECO:0000313" key="9">
    <source>
        <dbReference type="EMBL" id="GAA3185044.1"/>
    </source>
</evidence>